<evidence type="ECO:0000313" key="8">
    <source>
        <dbReference type="Proteomes" id="UP000734854"/>
    </source>
</evidence>
<comment type="subcellular location">
    <subcellularLocation>
        <location evidence="1">Nucleus</location>
    </subcellularLocation>
</comment>
<organism evidence="7 8">
    <name type="scientific">Zingiber officinale</name>
    <name type="common">Ginger</name>
    <name type="synonym">Amomum zingiber</name>
    <dbReference type="NCBI Taxonomy" id="94328"/>
    <lineage>
        <taxon>Eukaryota</taxon>
        <taxon>Viridiplantae</taxon>
        <taxon>Streptophyta</taxon>
        <taxon>Embryophyta</taxon>
        <taxon>Tracheophyta</taxon>
        <taxon>Spermatophyta</taxon>
        <taxon>Magnoliopsida</taxon>
        <taxon>Liliopsida</taxon>
        <taxon>Zingiberales</taxon>
        <taxon>Zingiberaceae</taxon>
        <taxon>Zingiber</taxon>
    </lineage>
</organism>
<dbReference type="InterPro" id="IPR001471">
    <property type="entry name" value="AP2/ERF_dom"/>
</dbReference>
<dbReference type="Gene3D" id="3.30.730.10">
    <property type="entry name" value="AP2/ERF domain"/>
    <property type="match status" value="1"/>
</dbReference>
<evidence type="ECO:0000256" key="4">
    <source>
        <dbReference type="ARBA" id="ARBA00023163"/>
    </source>
</evidence>
<dbReference type="GO" id="GO:0003700">
    <property type="term" value="F:DNA-binding transcription factor activity"/>
    <property type="evidence" value="ECO:0007669"/>
    <property type="project" value="InterPro"/>
</dbReference>
<sequence length="125" mass="14477">MEILSRPQPLRLWLRTYGIVVDAACAYDYAAFKMCDRKSILNFPNEIGCSSRYDLATLPASVAMMMTVVKRKMEAALVMDEEASRRVEVACSRVDCCRHAINWNFSFEFTEEDAQLHLTRRLYRP</sequence>
<keyword evidence="3" id="KW-0238">DNA-binding</keyword>
<dbReference type="EMBL" id="JACMSC010000015">
    <property type="protein sequence ID" value="KAG6484643.1"/>
    <property type="molecule type" value="Genomic_DNA"/>
</dbReference>
<protein>
    <recommendedName>
        <fullName evidence="6">AP2/ERF domain-containing protein</fullName>
    </recommendedName>
</protein>
<keyword evidence="2" id="KW-0805">Transcription regulation</keyword>
<reference evidence="7 8" key="1">
    <citation type="submission" date="2020-08" db="EMBL/GenBank/DDBJ databases">
        <title>Plant Genome Project.</title>
        <authorList>
            <person name="Zhang R.-G."/>
        </authorList>
    </citation>
    <scope>NUCLEOTIDE SEQUENCE [LARGE SCALE GENOMIC DNA]</scope>
    <source>
        <tissue evidence="7">Rhizome</tissue>
    </source>
</reference>
<evidence type="ECO:0000313" key="7">
    <source>
        <dbReference type="EMBL" id="KAG6484643.1"/>
    </source>
</evidence>
<evidence type="ECO:0000256" key="1">
    <source>
        <dbReference type="ARBA" id="ARBA00004123"/>
    </source>
</evidence>
<dbReference type="PROSITE" id="PS51032">
    <property type="entry name" value="AP2_ERF"/>
    <property type="match status" value="1"/>
</dbReference>
<dbReference type="GO" id="GO:0005634">
    <property type="term" value="C:nucleus"/>
    <property type="evidence" value="ECO:0007669"/>
    <property type="project" value="UniProtKB-SubCell"/>
</dbReference>
<dbReference type="SUPFAM" id="SSF54171">
    <property type="entry name" value="DNA-binding domain"/>
    <property type="match status" value="1"/>
</dbReference>
<proteinExistence type="predicted"/>
<feature type="domain" description="AP2/ERF" evidence="6">
    <location>
        <begin position="1"/>
        <end position="44"/>
    </location>
</feature>
<evidence type="ECO:0000256" key="3">
    <source>
        <dbReference type="ARBA" id="ARBA00023125"/>
    </source>
</evidence>
<keyword evidence="8" id="KW-1185">Reference proteome</keyword>
<dbReference type="InterPro" id="IPR016177">
    <property type="entry name" value="DNA-bd_dom_sf"/>
</dbReference>
<keyword evidence="4" id="KW-0804">Transcription</keyword>
<dbReference type="InterPro" id="IPR036955">
    <property type="entry name" value="AP2/ERF_dom_sf"/>
</dbReference>
<dbReference type="AlphaFoldDB" id="A0A8J5FFR9"/>
<gene>
    <name evidence="7" type="ORF">ZIOFF_053164</name>
</gene>
<accession>A0A8J5FFR9</accession>
<comment type="caution">
    <text evidence="7">The sequence shown here is derived from an EMBL/GenBank/DDBJ whole genome shotgun (WGS) entry which is preliminary data.</text>
</comment>
<dbReference type="GO" id="GO:0003677">
    <property type="term" value="F:DNA binding"/>
    <property type="evidence" value="ECO:0007669"/>
    <property type="project" value="UniProtKB-KW"/>
</dbReference>
<evidence type="ECO:0000256" key="5">
    <source>
        <dbReference type="ARBA" id="ARBA00023242"/>
    </source>
</evidence>
<name>A0A8J5FFR9_ZINOF</name>
<evidence type="ECO:0000256" key="2">
    <source>
        <dbReference type="ARBA" id="ARBA00023015"/>
    </source>
</evidence>
<dbReference type="Proteomes" id="UP000734854">
    <property type="component" value="Unassembled WGS sequence"/>
</dbReference>
<keyword evidence="5" id="KW-0539">Nucleus</keyword>
<evidence type="ECO:0000259" key="6">
    <source>
        <dbReference type="PROSITE" id="PS51032"/>
    </source>
</evidence>